<reference evidence="2 3" key="1">
    <citation type="journal article" date="2015" name="Sci. Rep.">
        <title>Chromosome-level genome map provides insights into diverse defense mechanisms in the medicinal fungus Ganoderma sinense.</title>
        <authorList>
            <person name="Zhu Y."/>
            <person name="Xu J."/>
            <person name="Sun C."/>
            <person name="Zhou S."/>
            <person name="Xu H."/>
            <person name="Nelson D.R."/>
            <person name="Qian J."/>
            <person name="Song J."/>
            <person name="Luo H."/>
            <person name="Xiang L."/>
            <person name="Li Y."/>
            <person name="Xu Z."/>
            <person name="Ji A."/>
            <person name="Wang L."/>
            <person name="Lu S."/>
            <person name="Hayward A."/>
            <person name="Sun W."/>
            <person name="Li X."/>
            <person name="Schwartz D.C."/>
            <person name="Wang Y."/>
            <person name="Chen S."/>
        </authorList>
    </citation>
    <scope>NUCLEOTIDE SEQUENCE [LARGE SCALE GENOMIC DNA]</scope>
    <source>
        <strain evidence="2 3">ZZ0214-1</strain>
    </source>
</reference>
<accession>A0A2G8S716</accession>
<evidence type="ECO:0000256" key="1">
    <source>
        <dbReference type="SAM" id="MobiDB-lite"/>
    </source>
</evidence>
<dbReference type="AlphaFoldDB" id="A0A2G8S716"/>
<feature type="region of interest" description="Disordered" evidence="1">
    <location>
        <begin position="93"/>
        <end position="117"/>
    </location>
</feature>
<protein>
    <submittedName>
        <fullName evidence="2">Uncharacterized protein</fullName>
    </submittedName>
</protein>
<organism evidence="2 3">
    <name type="scientific">Ganoderma sinense ZZ0214-1</name>
    <dbReference type="NCBI Taxonomy" id="1077348"/>
    <lineage>
        <taxon>Eukaryota</taxon>
        <taxon>Fungi</taxon>
        <taxon>Dikarya</taxon>
        <taxon>Basidiomycota</taxon>
        <taxon>Agaricomycotina</taxon>
        <taxon>Agaricomycetes</taxon>
        <taxon>Polyporales</taxon>
        <taxon>Polyporaceae</taxon>
        <taxon>Ganoderma</taxon>
    </lineage>
</organism>
<gene>
    <name evidence="2" type="ORF">GSI_08208</name>
</gene>
<name>A0A2G8S716_9APHY</name>
<evidence type="ECO:0000313" key="3">
    <source>
        <dbReference type="Proteomes" id="UP000230002"/>
    </source>
</evidence>
<proteinExistence type="predicted"/>
<dbReference type="Proteomes" id="UP000230002">
    <property type="component" value="Unassembled WGS sequence"/>
</dbReference>
<sequence>MDRQRIPARHLRIPWMFYELETNRGTEVHRKGEAWKIWVATAQVRQREEGPVALHRLRSTTPCYYSPQEVNTALICHESVVSLEVLVTLTAPHGHPRHCHRYSAEPTSEDARGKNTRPYDGLVLEVGQEKKN</sequence>
<evidence type="ECO:0000313" key="2">
    <source>
        <dbReference type="EMBL" id="PIL29572.1"/>
    </source>
</evidence>
<dbReference type="EMBL" id="AYKW01000020">
    <property type="protein sequence ID" value="PIL29572.1"/>
    <property type="molecule type" value="Genomic_DNA"/>
</dbReference>
<keyword evidence="3" id="KW-1185">Reference proteome</keyword>
<comment type="caution">
    <text evidence="2">The sequence shown here is derived from an EMBL/GenBank/DDBJ whole genome shotgun (WGS) entry which is preliminary data.</text>
</comment>